<feature type="domain" description="AAA" evidence="1">
    <location>
        <begin position="17"/>
        <end position="133"/>
    </location>
</feature>
<evidence type="ECO:0000313" key="4">
    <source>
        <dbReference type="EMBL" id="TRX12772.1"/>
    </source>
</evidence>
<dbReference type="RefSeq" id="WP_143385907.1">
    <property type="nucleotide sequence ID" value="NZ_VJZL01000002.1"/>
</dbReference>
<evidence type="ECO:0000259" key="2">
    <source>
        <dbReference type="Pfam" id="PF13635"/>
    </source>
</evidence>
<keyword evidence="4" id="KW-0547">Nucleotide-binding</keyword>
<evidence type="ECO:0000259" key="1">
    <source>
        <dbReference type="Pfam" id="PF13173"/>
    </source>
</evidence>
<dbReference type="Proteomes" id="UP000318528">
    <property type="component" value="Unassembled WGS sequence"/>
</dbReference>
<proteinExistence type="predicted"/>
<dbReference type="InterPro" id="IPR041682">
    <property type="entry name" value="AAA_14"/>
</dbReference>
<dbReference type="InterPro" id="IPR027417">
    <property type="entry name" value="P-loop_NTPase"/>
</dbReference>
<evidence type="ECO:0000313" key="3">
    <source>
        <dbReference type="EMBL" id="TRX09414.1"/>
    </source>
</evidence>
<dbReference type="InterPro" id="IPR025420">
    <property type="entry name" value="DUF4143"/>
</dbReference>
<gene>
    <name evidence="4" type="ORF">FNW11_01765</name>
    <name evidence="3" type="ORF">FNW12_03015</name>
</gene>
<dbReference type="AlphaFoldDB" id="A0A553BWS4"/>
<dbReference type="Proteomes" id="UP000318669">
    <property type="component" value="Unassembled WGS sequence"/>
</dbReference>
<organism evidence="4 6">
    <name type="scientific">Flavobacterium gawalongense</name>
    <dbReference type="NCBI Taxonomy" id="2594432"/>
    <lineage>
        <taxon>Bacteria</taxon>
        <taxon>Pseudomonadati</taxon>
        <taxon>Bacteroidota</taxon>
        <taxon>Flavobacteriia</taxon>
        <taxon>Flavobacteriales</taxon>
        <taxon>Flavobacteriaceae</taxon>
        <taxon>Flavobacterium</taxon>
    </lineage>
</organism>
<comment type="caution">
    <text evidence="4">The sequence shown here is derived from an EMBL/GenBank/DDBJ whole genome shotgun (WGS) entry which is preliminary data.</text>
</comment>
<name>A0A553BWS4_9FLAO</name>
<dbReference type="OrthoDB" id="9778168at2"/>
<evidence type="ECO:0000313" key="6">
    <source>
        <dbReference type="Proteomes" id="UP000318669"/>
    </source>
</evidence>
<dbReference type="EMBL" id="VJZL01000002">
    <property type="protein sequence ID" value="TRX12772.1"/>
    <property type="molecule type" value="Genomic_DNA"/>
</dbReference>
<dbReference type="EMBL" id="VJZN01000003">
    <property type="protein sequence ID" value="TRX09414.1"/>
    <property type="molecule type" value="Genomic_DNA"/>
</dbReference>
<feature type="domain" description="DUF4143" evidence="2">
    <location>
        <begin position="175"/>
        <end position="334"/>
    </location>
</feature>
<sequence length="388" mass="44457">MIPRALAIKISELIEKFPIIAITGPRQSGKTTLSKILKPNYKYVNLENLSDREFAKTDPIGFLETYKNGAIIDEIQNVPSLFSYLQVVTDERNNNGEYIITGSQNFLMMEQIAQSLAGRVAIFSLLPLSYSELKNSIYTPKTWESYAISGCYPRKIIQDISATDYYGNYIKTYIERDVRLLKNITNLDLFQKFIQLIAGRAGQLFNQSSLGNELGLDNKTINSWFSLLETSFIAFRLQPYHSNFNKRIIKTPKIYFYDTGLLSYLLGIRNENDLESHFAKGAIFENLVISELQKNAINSSANAKFFFWRDHSQNEVDVIIESGMQLDAIEIKSGKTINQNFFKGLDFFKSLNEKTNLHLIYGGVENQERSKYKVSTIYNLPDIKEFNS</sequence>
<dbReference type="PANTHER" id="PTHR43566">
    <property type="entry name" value="CONSERVED PROTEIN"/>
    <property type="match status" value="1"/>
</dbReference>
<keyword evidence="4" id="KW-0067">ATP-binding</keyword>
<dbReference type="GO" id="GO:0005524">
    <property type="term" value="F:ATP binding"/>
    <property type="evidence" value="ECO:0007669"/>
    <property type="project" value="UniProtKB-KW"/>
</dbReference>
<dbReference type="Pfam" id="PF13635">
    <property type="entry name" value="DUF4143"/>
    <property type="match status" value="1"/>
</dbReference>
<reference evidence="5 6" key="1">
    <citation type="submission" date="2019-07" db="EMBL/GenBank/DDBJ databases">
        <title>Novel species of Flavobacterium.</title>
        <authorList>
            <person name="Liu Q."/>
            <person name="Xin Y.-H."/>
        </authorList>
    </citation>
    <scope>NUCLEOTIDE SEQUENCE [LARGE SCALE GENOMIC DNA]</scope>
    <source>
        <strain evidence="3 5">GSP39</strain>
        <strain evidence="4 6">GSR22</strain>
    </source>
</reference>
<dbReference type="InterPro" id="IPR011335">
    <property type="entry name" value="Restrct_endonuc-II-like"/>
</dbReference>
<dbReference type="PANTHER" id="PTHR43566:SF2">
    <property type="entry name" value="DUF4143 DOMAIN-CONTAINING PROTEIN"/>
    <property type="match status" value="1"/>
</dbReference>
<evidence type="ECO:0000313" key="5">
    <source>
        <dbReference type="Proteomes" id="UP000318528"/>
    </source>
</evidence>
<dbReference type="SUPFAM" id="SSF52540">
    <property type="entry name" value="P-loop containing nucleoside triphosphate hydrolases"/>
    <property type="match status" value="1"/>
</dbReference>
<dbReference type="SUPFAM" id="SSF52980">
    <property type="entry name" value="Restriction endonuclease-like"/>
    <property type="match status" value="1"/>
</dbReference>
<keyword evidence="5" id="KW-1185">Reference proteome</keyword>
<protein>
    <submittedName>
        <fullName evidence="4">ATP-binding protein</fullName>
    </submittedName>
</protein>
<accession>A0A553BWS4</accession>
<dbReference type="Gene3D" id="3.40.50.300">
    <property type="entry name" value="P-loop containing nucleotide triphosphate hydrolases"/>
    <property type="match status" value="1"/>
</dbReference>
<dbReference type="Pfam" id="PF13173">
    <property type="entry name" value="AAA_14"/>
    <property type="match status" value="1"/>
</dbReference>